<reference evidence="6" key="1">
    <citation type="submission" date="2017-05" db="EMBL/GenBank/DDBJ databases">
        <authorList>
            <person name="Rodrigo-Torres L."/>
            <person name="Arahal R. D."/>
            <person name="Lucena T."/>
        </authorList>
    </citation>
    <scope>NUCLEOTIDE SEQUENCE [LARGE SCALE GENOMIC DNA]</scope>
    <source>
        <strain evidence="6">CECT 8868</strain>
    </source>
</reference>
<dbReference type="InterPro" id="IPR016032">
    <property type="entry name" value="Sig_transdc_resp-reg_C-effctor"/>
</dbReference>
<keyword evidence="6" id="KW-1185">Reference proteome</keyword>
<evidence type="ECO:0000313" key="5">
    <source>
        <dbReference type="EMBL" id="SMX32268.1"/>
    </source>
</evidence>
<dbReference type="InterPro" id="IPR036693">
    <property type="entry name" value="TF_LuxR_autoind-bd_dom_sf"/>
</dbReference>
<dbReference type="Pfam" id="PF03472">
    <property type="entry name" value="Autoind_bind"/>
    <property type="match status" value="1"/>
</dbReference>
<evidence type="ECO:0000256" key="1">
    <source>
        <dbReference type="ARBA" id="ARBA00023015"/>
    </source>
</evidence>
<keyword evidence="1" id="KW-0805">Transcription regulation</keyword>
<dbReference type="Gene3D" id="3.30.450.80">
    <property type="entry name" value="Transcription factor LuxR-like, autoinducer-binding domain"/>
    <property type="match status" value="1"/>
</dbReference>
<dbReference type="SUPFAM" id="SSF46894">
    <property type="entry name" value="C-terminal effector domain of the bipartite response regulators"/>
    <property type="match status" value="1"/>
</dbReference>
<dbReference type="PRINTS" id="PR00038">
    <property type="entry name" value="HTHLUXR"/>
</dbReference>
<evidence type="ECO:0000313" key="6">
    <source>
        <dbReference type="Proteomes" id="UP000203464"/>
    </source>
</evidence>
<feature type="domain" description="HTH luxR-type" evidence="4">
    <location>
        <begin position="154"/>
        <end position="219"/>
    </location>
</feature>
<evidence type="ECO:0000256" key="2">
    <source>
        <dbReference type="ARBA" id="ARBA00023125"/>
    </source>
</evidence>
<sequence length="221" mass="24645">MLGRIDRIVSPRSPLKGPRLLELNSPEDVSEIAKSGYYIALRVGFAFPLEEVNALPAPWVDHYTTHRFMLHDPVIRWNYANTGAIAWSDIDLPDPMRVFQQAQTFGLRYGVAVACFDGNREGQRSFGTFARADREFERDEMNALHAYVLKLHRAKAPPTNLTKAELEALRMVKEGLRLKQIAHSLGVSEGAVKQRLKNAKTKLGAQTSAQAAAMVGEFGLI</sequence>
<dbReference type="PANTHER" id="PTHR43214">
    <property type="entry name" value="TWO-COMPONENT RESPONSE REGULATOR"/>
    <property type="match status" value="1"/>
</dbReference>
<evidence type="ECO:0000259" key="4">
    <source>
        <dbReference type="PROSITE" id="PS50043"/>
    </source>
</evidence>
<dbReference type="InterPro" id="IPR005143">
    <property type="entry name" value="TF_LuxR_autoind-bd_dom"/>
</dbReference>
<dbReference type="GO" id="GO:0006355">
    <property type="term" value="P:regulation of DNA-templated transcription"/>
    <property type="evidence" value="ECO:0007669"/>
    <property type="project" value="InterPro"/>
</dbReference>
<keyword evidence="3" id="KW-0804">Transcription</keyword>
<evidence type="ECO:0000256" key="3">
    <source>
        <dbReference type="ARBA" id="ARBA00023163"/>
    </source>
</evidence>
<accession>A0A238JNL1</accession>
<dbReference type="CDD" id="cd06170">
    <property type="entry name" value="LuxR_C_like"/>
    <property type="match status" value="1"/>
</dbReference>
<gene>
    <name evidence="5" type="primary">sdiA</name>
    <name evidence="5" type="ORF">OCA8868_00688</name>
</gene>
<dbReference type="Pfam" id="PF00196">
    <property type="entry name" value="GerE"/>
    <property type="match status" value="1"/>
</dbReference>
<dbReference type="AlphaFoldDB" id="A0A238JNL1"/>
<protein>
    <submittedName>
        <fullName evidence="5">Regulatory protein SdiA</fullName>
    </submittedName>
</protein>
<name>A0A238JNL1_9RHOB</name>
<dbReference type="InterPro" id="IPR039420">
    <property type="entry name" value="WalR-like"/>
</dbReference>
<organism evidence="5 6">
    <name type="scientific">Octadecabacter ascidiaceicola</name>
    <dbReference type="NCBI Taxonomy" id="1655543"/>
    <lineage>
        <taxon>Bacteria</taxon>
        <taxon>Pseudomonadati</taxon>
        <taxon>Pseudomonadota</taxon>
        <taxon>Alphaproteobacteria</taxon>
        <taxon>Rhodobacterales</taxon>
        <taxon>Roseobacteraceae</taxon>
        <taxon>Octadecabacter</taxon>
    </lineage>
</organism>
<dbReference type="InterPro" id="IPR036388">
    <property type="entry name" value="WH-like_DNA-bd_sf"/>
</dbReference>
<dbReference type="SUPFAM" id="SSF75516">
    <property type="entry name" value="Pheromone-binding domain of LuxR-like quorum-sensing transcription factors"/>
    <property type="match status" value="1"/>
</dbReference>
<dbReference type="Proteomes" id="UP000203464">
    <property type="component" value="Unassembled WGS sequence"/>
</dbReference>
<keyword evidence="2" id="KW-0238">DNA-binding</keyword>
<dbReference type="Gene3D" id="1.10.10.10">
    <property type="entry name" value="Winged helix-like DNA-binding domain superfamily/Winged helix DNA-binding domain"/>
    <property type="match status" value="1"/>
</dbReference>
<dbReference type="GO" id="GO:0003677">
    <property type="term" value="F:DNA binding"/>
    <property type="evidence" value="ECO:0007669"/>
    <property type="project" value="UniProtKB-KW"/>
</dbReference>
<dbReference type="EMBL" id="FXYD01000001">
    <property type="protein sequence ID" value="SMX32268.1"/>
    <property type="molecule type" value="Genomic_DNA"/>
</dbReference>
<proteinExistence type="predicted"/>
<dbReference type="InterPro" id="IPR000792">
    <property type="entry name" value="Tscrpt_reg_LuxR_C"/>
</dbReference>
<dbReference type="SMART" id="SM00421">
    <property type="entry name" value="HTH_LUXR"/>
    <property type="match status" value="1"/>
</dbReference>
<dbReference type="PROSITE" id="PS50043">
    <property type="entry name" value="HTH_LUXR_2"/>
    <property type="match status" value="1"/>
</dbReference>